<keyword evidence="3" id="KW-1185">Reference proteome</keyword>
<sequence length="259" mass="27741">MIVKLEGAVALIALNRPERHNALTASMGRRFLEVVLRAVADPVVRSILIAGEGNSFCAGDDLQEVKAWVDGERGRAPFDPVTHDAYYLRVCEALVKAPKPVVVAMSGVTAGAGLDIACAADYRVMGESARCGSRLSLVGHVGHAVLLPRIVGMARATNWYMTGRFVLADEALAVGLADEVVPDAEVRARATTVAEQFAAGATQAMGLFKELRERAWGQPIEAGLRLQDAYHLTTHDRVRDAERGIRAAASREPGVFLGD</sequence>
<evidence type="ECO:0000313" key="2">
    <source>
        <dbReference type="EMBL" id="MBG9354991.1"/>
    </source>
</evidence>
<protein>
    <submittedName>
        <fullName evidence="2">Enoyl-CoA hydratase/isomerase family protein</fullName>
    </submittedName>
</protein>
<accession>A0ABS0LEB7</accession>
<name>A0ABS0LEB7_9CORY</name>
<evidence type="ECO:0000313" key="3">
    <source>
        <dbReference type="Proteomes" id="UP000615580"/>
    </source>
</evidence>
<comment type="similarity">
    <text evidence="1">Belongs to the enoyl-CoA hydratase/isomerase family.</text>
</comment>
<organism evidence="2 3">
    <name type="scientific">Corynebacterium belfantii</name>
    <dbReference type="NCBI Taxonomy" id="2014537"/>
    <lineage>
        <taxon>Bacteria</taxon>
        <taxon>Bacillati</taxon>
        <taxon>Actinomycetota</taxon>
        <taxon>Actinomycetes</taxon>
        <taxon>Mycobacteriales</taxon>
        <taxon>Corynebacteriaceae</taxon>
        <taxon>Corynebacterium</taxon>
    </lineage>
</organism>
<dbReference type="InterPro" id="IPR001753">
    <property type="entry name" value="Enoyl-CoA_hydra/iso"/>
</dbReference>
<reference evidence="2 3" key="1">
    <citation type="journal article" date="2020" name="J. Clin. Microbiol.">
        <title>Assessing the Genetic Diversity of Austrian Corynebacterium diphtheriae Clinical Isolates, 2011-2019.</title>
        <authorList>
            <person name="Schaeffer J."/>
            <person name="Huhulescu S."/>
            <person name="Stoeger A."/>
            <person name="Allerberger F."/>
            <person name="Ruppitsch W."/>
        </authorList>
    </citation>
    <scope>NUCLEOTIDE SEQUENCE [LARGE SCALE GENOMIC DNA]</scope>
    <source>
        <strain evidence="2 3">04-17</strain>
    </source>
</reference>
<dbReference type="Proteomes" id="UP000615580">
    <property type="component" value="Unassembled WGS sequence"/>
</dbReference>
<dbReference type="Pfam" id="PF00378">
    <property type="entry name" value="ECH_1"/>
    <property type="match status" value="1"/>
</dbReference>
<gene>
    <name evidence="2" type="ORF">I4J41_10535</name>
</gene>
<dbReference type="RefSeq" id="WP_159461335.1">
    <property type="nucleotide sequence ID" value="NZ_CBCSFR010000045.1"/>
</dbReference>
<proteinExistence type="inferred from homology"/>
<dbReference type="InterPro" id="IPR029045">
    <property type="entry name" value="ClpP/crotonase-like_dom_sf"/>
</dbReference>
<dbReference type="SUPFAM" id="SSF52096">
    <property type="entry name" value="ClpP/crotonase"/>
    <property type="match status" value="1"/>
</dbReference>
<dbReference type="EMBL" id="JADQUG010000052">
    <property type="protein sequence ID" value="MBG9354991.1"/>
    <property type="molecule type" value="Genomic_DNA"/>
</dbReference>
<evidence type="ECO:0000256" key="1">
    <source>
        <dbReference type="ARBA" id="ARBA00005254"/>
    </source>
</evidence>
<dbReference type="PANTHER" id="PTHR43802">
    <property type="entry name" value="ENOYL-COA HYDRATASE"/>
    <property type="match status" value="1"/>
</dbReference>
<dbReference type="PANTHER" id="PTHR43802:SF1">
    <property type="entry name" value="IP11341P-RELATED"/>
    <property type="match status" value="1"/>
</dbReference>
<dbReference type="CDD" id="cd06558">
    <property type="entry name" value="crotonase-like"/>
    <property type="match status" value="1"/>
</dbReference>
<dbReference type="Gene3D" id="3.90.226.10">
    <property type="entry name" value="2-enoyl-CoA Hydratase, Chain A, domain 1"/>
    <property type="match status" value="1"/>
</dbReference>
<comment type="caution">
    <text evidence="2">The sequence shown here is derived from an EMBL/GenBank/DDBJ whole genome shotgun (WGS) entry which is preliminary data.</text>
</comment>